<keyword evidence="2 5" id="KW-0238">DNA-binding</keyword>
<feature type="region of interest" description="Disordered" evidence="6">
    <location>
        <begin position="200"/>
        <end position="331"/>
    </location>
</feature>
<feature type="domain" description="Homeobox" evidence="7">
    <location>
        <begin position="324"/>
        <end position="387"/>
    </location>
</feature>
<accession>A0A7M5V916</accession>
<dbReference type="GO" id="GO:0003677">
    <property type="term" value="F:DNA binding"/>
    <property type="evidence" value="ECO:0007669"/>
    <property type="project" value="UniProtKB-UniRule"/>
</dbReference>
<dbReference type="Gene3D" id="1.10.10.60">
    <property type="entry name" value="Homeodomain-like"/>
    <property type="match status" value="1"/>
</dbReference>
<dbReference type="InterPro" id="IPR050224">
    <property type="entry name" value="TALE_homeobox"/>
</dbReference>
<feature type="compositionally biased region" description="Polar residues" evidence="6">
    <location>
        <begin position="226"/>
        <end position="246"/>
    </location>
</feature>
<feature type="compositionally biased region" description="Polar residues" evidence="6">
    <location>
        <begin position="297"/>
        <end position="307"/>
    </location>
</feature>
<evidence type="ECO:0000256" key="5">
    <source>
        <dbReference type="PROSITE-ProRule" id="PRU00108"/>
    </source>
</evidence>
<dbReference type="InterPro" id="IPR001356">
    <property type="entry name" value="HD"/>
</dbReference>
<evidence type="ECO:0000256" key="2">
    <source>
        <dbReference type="ARBA" id="ARBA00023125"/>
    </source>
</evidence>
<dbReference type="AlphaFoldDB" id="A0A7M5V916"/>
<feature type="compositionally biased region" description="Acidic residues" evidence="6">
    <location>
        <begin position="308"/>
        <end position="321"/>
    </location>
</feature>
<proteinExistence type="inferred from homology"/>
<name>A0A7M5V916_9CNID</name>
<dbReference type="GO" id="GO:0005634">
    <property type="term" value="C:nucleus"/>
    <property type="evidence" value="ECO:0007669"/>
    <property type="project" value="UniProtKB-SubCell"/>
</dbReference>
<keyword evidence="9" id="KW-1185">Reference proteome</keyword>
<evidence type="ECO:0000313" key="8">
    <source>
        <dbReference type="EnsemblMetazoa" id="CLYHEMP008204.1"/>
    </source>
</evidence>
<evidence type="ECO:0000256" key="1">
    <source>
        <dbReference type="ARBA" id="ARBA00009661"/>
    </source>
</evidence>
<dbReference type="PROSITE" id="PS50071">
    <property type="entry name" value="HOMEOBOX_2"/>
    <property type="match status" value="1"/>
</dbReference>
<dbReference type="Pfam" id="PF16493">
    <property type="entry name" value="Meis_PKNOX_N"/>
    <property type="match status" value="1"/>
</dbReference>
<protein>
    <recommendedName>
        <fullName evidence="7">Homeobox domain-containing protein</fullName>
    </recommendedName>
</protein>
<feature type="compositionally biased region" description="Low complexity" evidence="6">
    <location>
        <begin position="273"/>
        <end position="282"/>
    </location>
</feature>
<dbReference type="PANTHER" id="PTHR11850">
    <property type="entry name" value="HOMEOBOX PROTEIN TRANSCRIPTION FACTORS"/>
    <property type="match status" value="1"/>
</dbReference>
<reference evidence="8" key="1">
    <citation type="submission" date="2021-01" db="UniProtKB">
        <authorList>
            <consortium name="EnsemblMetazoa"/>
        </authorList>
    </citation>
    <scope>IDENTIFICATION</scope>
</reference>
<evidence type="ECO:0000256" key="6">
    <source>
        <dbReference type="SAM" id="MobiDB-lite"/>
    </source>
</evidence>
<comment type="subcellular location">
    <subcellularLocation>
        <location evidence="5">Nucleus</location>
    </subcellularLocation>
</comment>
<feature type="DNA-binding region" description="Homeobox" evidence="5">
    <location>
        <begin position="326"/>
        <end position="388"/>
    </location>
</feature>
<dbReference type="EnsemblMetazoa" id="CLYHEMT008204.1">
    <property type="protein sequence ID" value="CLYHEMP008204.1"/>
    <property type="gene ID" value="CLYHEMG008204"/>
</dbReference>
<keyword evidence="4 5" id="KW-0539">Nucleus</keyword>
<dbReference type="OrthoDB" id="10056939at2759"/>
<dbReference type="SUPFAM" id="SSF46689">
    <property type="entry name" value="Homeodomain-like"/>
    <property type="match status" value="1"/>
</dbReference>
<dbReference type="InterPro" id="IPR032453">
    <property type="entry name" value="PKNOX/Meis_N"/>
</dbReference>
<feature type="compositionally biased region" description="Low complexity" evidence="6">
    <location>
        <begin position="203"/>
        <end position="225"/>
    </location>
</feature>
<evidence type="ECO:0000256" key="4">
    <source>
        <dbReference type="ARBA" id="ARBA00023242"/>
    </source>
</evidence>
<feature type="compositionally biased region" description="Polar residues" evidence="6">
    <location>
        <begin position="483"/>
        <end position="504"/>
    </location>
</feature>
<dbReference type="CDD" id="cd00086">
    <property type="entry name" value="homeodomain"/>
    <property type="match status" value="1"/>
</dbReference>
<keyword evidence="3 5" id="KW-0371">Homeobox</keyword>
<evidence type="ECO:0000259" key="7">
    <source>
        <dbReference type="PROSITE" id="PS50071"/>
    </source>
</evidence>
<dbReference type="RefSeq" id="XP_066926882.1">
    <property type="nucleotide sequence ID" value="XM_067070781.1"/>
</dbReference>
<evidence type="ECO:0000256" key="3">
    <source>
        <dbReference type="ARBA" id="ARBA00023155"/>
    </source>
</evidence>
<dbReference type="GO" id="GO:0006355">
    <property type="term" value="P:regulation of DNA-templated transcription"/>
    <property type="evidence" value="ECO:0007669"/>
    <property type="project" value="InterPro"/>
</dbReference>
<dbReference type="Proteomes" id="UP000594262">
    <property type="component" value="Unplaced"/>
</dbReference>
<dbReference type="SMART" id="SM00389">
    <property type="entry name" value="HOX"/>
    <property type="match status" value="1"/>
</dbReference>
<evidence type="ECO:0000313" key="9">
    <source>
        <dbReference type="Proteomes" id="UP000594262"/>
    </source>
</evidence>
<sequence>MVVKMLSWKASDIANNNMVPGTYTSHYDGLQSVDGASPQIPPPECDDRTNTLPVFPGHREAMHQTQEELDAILKKDKDELYNHPLFPLLVCIFEKCELATNRNPNADKGLKPTELYTSTSFGKDIDQYVKQLKSNKNIFTANTEMDNLLIQSIQVLRFHLLELEKVHELCDNFCKRYIDCLKGKMPLDVVLEDTDKKDIKAENNNNTTTNNNNNNNNTVIHNNNNAIENSDSAQSSPKTQNPSWSFDISPHASKPPHLSHSSALPMTHADPLNNNNNNNNINNHHHHQLDSVPGETDLNSAVSSETMPDSEDSIFKDDEDEKDKRKQKKRGIFPKMATNIMKAWLFQHLNHPYPSEEQKRQLANETGLTILQVNNWFINARRRIVQPMIDASNRAGKSPVVTVYKSRKRKNSGSDSISPGPFPYPPMGGHYSAPYLNEHYSGMYSQYHNDITGASTTTPHAHYSPRSYGCGASDQHSMGVSLPPQTSCAPMRQHSSSSYGTYRTSPVPPTPQSPFLGHTHPSMMPPSTNTPNLHGYHQTHPASYPPPPPHQYTPHEELTPHTVHSVMNMHNI</sequence>
<feature type="region of interest" description="Disordered" evidence="6">
    <location>
        <begin position="483"/>
        <end position="548"/>
    </location>
</feature>
<dbReference type="InterPro" id="IPR008422">
    <property type="entry name" value="KN_HD"/>
</dbReference>
<organism evidence="8 9">
    <name type="scientific">Clytia hemisphaerica</name>
    <dbReference type="NCBI Taxonomy" id="252671"/>
    <lineage>
        <taxon>Eukaryota</taxon>
        <taxon>Metazoa</taxon>
        <taxon>Cnidaria</taxon>
        <taxon>Hydrozoa</taxon>
        <taxon>Hydroidolina</taxon>
        <taxon>Leptothecata</taxon>
        <taxon>Obeliida</taxon>
        <taxon>Clytiidae</taxon>
        <taxon>Clytia</taxon>
    </lineage>
</organism>
<dbReference type="InterPro" id="IPR009057">
    <property type="entry name" value="Homeodomain-like_sf"/>
</dbReference>
<comment type="similarity">
    <text evidence="1">Belongs to the TALE/MEIS homeobox family.</text>
</comment>
<dbReference type="Pfam" id="PF05920">
    <property type="entry name" value="Homeobox_KN"/>
    <property type="match status" value="1"/>
</dbReference>
<dbReference type="GeneID" id="136814264"/>
<dbReference type="FunFam" id="1.10.10.60:FF:000004">
    <property type="entry name" value="Meis2 homeobox isoform 2c"/>
    <property type="match status" value="1"/>
</dbReference>